<evidence type="ECO:0000313" key="1">
    <source>
        <dbReference type="EMBL" id="RSM37688.1"/>
    </source>
</evidence>
<gene>
    <name evidence="1" type="ORF">DMA12_35700</name>
</gene>
<dbReference type="AlphaFoldDB" id="A0A428W3N9"/>
<evidence type="ECO:0008006" key="3">
    <source>
        <dbReference type="Google" id="ProtNLM"/>
    </source>
</evidence>
<accession>A0A428W3N9</accession>
<sequence>MPVLRRLLQRRHRDVNYRFLVELHRQGVELPPKVHTKLVEILAGWVAEHGRSHDEWRAAAEGLNRIDSQRAATVLQVTARNGAGWQRRLDSSLMLLEHNAPIGIQALEDLTTEGTLDGPDRLKAAKYLLAHHHRRGMAALGRLARDVRPDDLRVEVARFIAEHDSQRGGELLRAVAYDPDASEEARLSAGRALGPGADADALAFLSSRHELSDRIRLDAALTIETRDAGAGTSLLLALAQDHLVNVDIRLEAAQELTDRDDASAVHAYKSIVDSKTVTKDVRIETAERIAAIDSGAGLELLLELVADPTFGNARILAGLAAGRIDPNAAARALTGLVGVDSKYNSRRDHWSSSRADGEELSIRAAREAPQLDAEVGVSALQEMITTQQFSTKLRLAALTALGEVDSVKGIEAAQRLVESYESSPAIELGAAEQIWRLDSESGRDIIFQVASFSRVAAGDRIDCGRRIGSTDKTLGIKILRQVAFDTSVSPRVRLDAASEVQNLDVSRGIRLRAGLTTEAPIKDYLKRLEGRDT</sequence>
<proteinExistence type="predicted"/>
<protein>
    <recommendedName>
        <fullName evidence="3">HEAT repeat domain-containing protein</fullName>
    </recommendedName>
</protein>
<dbReference type="Proteomes" id="UP000286716">
    <property type="component" value="Unassembled WGS sequence"/>
</dbReference>
<dbReference type="RefSeq" id="WP_020641859.1">
    <property type="nucleotide sequence ID" value="NZ_QHHU01000066.1"/>
</dbReference>
<dbReference type="EMBL" id="QHHU01000066">
    <property type="protein sequence ID" value="RSM37688.1"/>
    <property type="molecule type" value="Genomic_DNA"/>
</dbReference>
<organism evidence="1 2">
    <name type="scientific">Amycolatopsis balhimycina DSM 5908</name>
    <dbReference type="NCBI Taxonomy" id="1081091"/>
    <lineage>
        <taxon>Bacteria</taxon>
        <taxon>Bacillati</taxon>
        <taxon>Actinomycetota</taxon>
        <taxon>Actinomycetes</taxon>
        <taxon>Pseudonocardiales</taxon>
        <taxon>Pseudonocardiaceae</taxon>
        <taxon>Amycolatopsis</taxon>
    </lineage>
</organism>
<evidence type="ECO:0000313" key="2">
    <source>
        <dbReference type="Proteomes" id="UP000286716"/>
    </source>
</evidence>
<reference evidence="1 2" key="1">
    <citation type="submission" date="2018-05" db="EMBL/GenBank/DDBJ databases">
        <title>Evolution of GPA BGCs.</title>
        <authorList>
            <person name="Waglechner N."/>
            <person name="Wright G.D."/>
        </authorList>
    </citation>
    <scope>NUCLEOTIDE SEQUENCE [LARGE SCALE GENOMIC DNA]</scope>
    <source>
        <strain evidence="1 2">DSM 5908</strain>
    </source>
</reference>
<name>A0A428W3N9_AMYBA</name>
<keyword evidence="2" id="KW-1185">Reference proteome</keyword>
<comment type="caution">
    <text evidence="1">The sequence shown here is derived from an EMBL/GenBank/DDBJ whole genome shotgun (WGS) entry which is preliminary data.</text>
</comment>
<dbReference type="OrthoDB" id="135105at2"/>